<accession>A0ACC2FBN7</accession>
<evidence type="ECO:0000313" key="2">
    <source>
        <dbReference type="Proteomes" id="UP001157502"/>
    </source>
</evidence>
<evidence type="ECO:0000313" key="1">
    <source>
        <dbReference type="EMBL" id="KAJ7988665.1"/>
    </source>
</evidence>
<gene>
    <name evidence="1" type="ORF">DPEC_G00311570</name>
</gene>
<protein>
    <submittedName>
        <fullName evidence="1">Uncharacterized protein</fullName>
    </submittedName>
</protein>
<sequence length="695" mass="79034">MPPPGVCTSIMQARYKKDGIGTLANPENFNNQDFQIWKQKCLNENVRFIDKMFPPDKTSIGKDMEGVVWKRPRELVENPHFIVDGISRFDFWQGAIGNCWFLASIGALTKQEDILQQVVPLKQNFKAGYCGIFHFRFWRFGRWVDVLIDDKLPTINGKLIFVQSKTCNEFWPALLEKAYAKVCGSYTAIHLGAISEAMMDFTGGVHITLRPKEDPSKCRDLLLKATKSQSLIGCSTPPGETPEIKEAPNGLVCGHAYTVTGVKQFMSQGILVNLVRIFNPWGEVEWRGDWSDGSSLWNTVSPNDRKMYQKVKDDGEFWMTMEDFFLNFAEVTICCINLNFLDNDNTSLWMASFHDGKWVPGVTAGGCEKQNTFWINPQYRVKIEGLDNDCSENNILVSLMQKSLKRTRCSVENLSIGFSIYQVPAQFNGEREKFPVSFFNSSRLVGGTKFPQKAREVMEMFSLKPGEYLVVPSTKEPNKSGSFILSILSKAKTSVHENSNEQIVQKIRDTTKSPTSPHTPKPNSDLDNNQRVFLTYSDEFQEVDAQQIQRTLNENLLKGHKDGTLDFCLESCQSMVALMDSSVSGKLNSEEFQRFWRKVTQYRDIFFRADVDRSGNLSLSELRNAIVASGLRISDYMLCLMALRYGGSSGKISLESFISLVLRMNRMESIFRHLSKGEGVVSLREKEWMQISMYT</sequence>
<comment type="caution">
    <text evidence="1">The sequence shown here is derived from an EMBL/GenBank/DDBJ whole genome shotgun (WGS) entry which is preliminary data.</text>
</comment>
<name>A0ACC2FBN7_DALPE</name>
<keyword evidence="2" id="KW-1185">Reference proteome</keyword>
<dbReference type="Proteomes" id="UP001157502">
    <property type="component" value="Chromosome 30"/>
</dbReference>
<proteinExistence type="predicted"/>
<organism evidence="1 2">
    <name type="scientific">Dallia pectoralis</name>
    <name type="common">Alaska blackfish</name>
    <dbReference type="NCBI Taxonomy" id="75939"/>
    <lineage>
        <taxon>Eukaryota</taxon>
        <taxon>Metazoa</taxon>
        <taxon>Chordata</taxon>
        <taxon>Craniata</taxon>
        <taxon>Vertebrata</taxon>
        <taxon>Euteleostomi</taxon>
        <taxon>Actinopterygii</taxon>
        <taxon>Neopterygii</taxon>
        <taxon>Teleostei</taxon>
        <taxon>Protacanthopterygii</taxon>
        <taxon>Esociformes</taxon>
        <taxon>Umbridae</taxon>
        <taxon>Dallia</taxon>
    </lineage>
</organism>
<reference evidence="1" key="1">
    <citation type="submission" date="2021-05" db="EMBL/GenBank/DDBJ databases">
        <authorList>
            <person name="Pan Q."/>
            <person name="Jouanno E."/>
            <person name="Zahm M."/>
            <person name="Klopp C."/>
            <person name="Cabau C."/>
            <person name="Louis A."/>
            <person name="Berthelot C."/>
            <person name="Parey E."/>
            <person name="Roest Crollius H."/>
            <person name="Montfort J."/>
            <person name="Robinson-Rechavi M."/>
            <person name="Bouchez O."/>
            <person name="Lampietro C."/>
            <person name="Lopez Roques C."/>
            <person name="Donnadieu C."/>
            <person name="Postlethwait J."/>
            <person name="Bobe J."/>
            <person name="Dillon D."/>
            <person name="Chandos A."/>
            <person name="von Hippel F."/>
            <person name="Guiguen Y."/>
        </authorList>
    </citation>
    <scope>NUCLEOTIDE SEQUENCE</scope>
    <source>
        <strain evidence="1">YG-Jan2019</strain>
    </source>
</reference>
<dbReference type="EMBL" id="CM055757">
    <property type="protein sequence ID" value="KAJ7988665.1"/>
    <property type="molecule type" value="Genomic_DNA"/>
</dbReference>